<organism evidence="2 3">
    <name type="scientific">Portunus trituberculatus</name>
    <name type="common">Swimming crab</name>
    <name type="synonym">Neptunus trituberculatus</name>
    <dbReference type="NCBI Taxonomy" id="210409"/>
    <lineage>
        <taxon>Eukaryota</taxon>
        <taxon>Metazoa</taxon>
        <taxon>Ecdysozoa</taxon>
        <taxon>Arthropoda</taxon>
        <taxon>Crustacea</taxon>
        <taxon>Multicrustacea</taxon>
        <taxon>Malacostraca</taxon>
        <taxon>Eumalacostraca</taxon>
        <taxon>Eucarida</taxon>
        <taxon>Decapoda</taxon>
        <taxon>Pleocyemata</taxon>
        <taxon>Brachyura</taxon>
        <taxon>Eubrachyura</taxon>
        <taxon>Portunoidea</taxon>
        <taxon>Portunidae</taxon>
        <taxon>Portuninae</taxon>
        <taxon>Portunus</taxon>
    </lineage>
</organism>
<accession>A0A5B7K7L3</accession>
<evidence type="ECO:0000313" key="3">
    <source>
        <dbReference type="Proteomes" id="UP000324222"/>
    </source>
</evidence>
<dbReference type="EMBL" id="VSRR010125637">
    <property type="protein sequence ID" value="MPD01069.1"/>
    <property type="molecule type" value="Genomic_DNA"/>
</dbReference>
<proteinExistence type="predicted"/>
<comment type="caution">
    <text evidence="2">The sequence shown here is derived from an EMBL/GenBank/DDBJ whole genome shotgun (WGS) entry which is preliminary data.</text>
</comment>
<protein>
    <submittedName>
        <fullName evidence="2">Uncharacterized protein</fullName>
    </submittedName>
</protein>
<name>A0A5B7K7L3_PORTR</name>
<evidence type="ECO:0000256" key="1">
    <source>
        <dbReference type="SAM" id="MobiDB-lite"/>
    </source>
</evidence>
<keyword evidence="3" id="KW-1185">Reference proteome</keyword>
<reference evidence="2 3" key="1">
    <citation type="submission" date="2019-05" db="EMBL/GenBank/DDBJ databases">
        <title>Another draft genome of Portunus trituberculatus and its Hox gene families provides insights of decapod evolution.</title>
        <authorList>
            <person name="Jeong J.-H."/>
            <person name="Song I."/>
            <person name="Kim S."/>
            <person name="Choi T."/>
            <person name="Kim D."/>
            <person name="Ryu S."/>
            <person name="Kim W."/>
        </authorList>
    </citation>
    <scope>NUCLEOTIDE SEQUENCE [LARGE SCALE GENOMIC DNA]</scope>
    <source>
        <tissue evidence="2">Muscle</tissue>
    </source>
</reference>
<sequence length="111" mass="12472">MKGSQVKSSQAKARGSKAGQGKVGQGKEWRHTHLLQRPNSCSSRGNEITSTWWSAKNSTLHKKQASHTCGFTFVIKLLKLIAAVRYSATLLYPVLLRRTDLESVMWRRTVC</sequence>
<feature type="compositionally biased region" description="Polar residues" evidence="1">
    <location>
        <begin position="1"/>
        <end position="11"/>
    </location>
</feature>
<evidence type="ECO:0000313" key="2">
    <source>
        <dbReference type="EMBL" id="MPD01069.1"/>
    </source>
</evidence>
<dbReference type="Proteomes" id="UP000324222">
    <property type="component" value="Unassembled WGS sequence"/>
</dbReference>
<dbReference type="AlphaFoldDB" id="A0A5B7K7L3"/>
<gene>
    <name evidence="2" type="ORF">E2C01_096581</name>
</gene>
<feature type="region of interest" description="Disordered" evidence="1">
    <location>
        <begin position="1"/>
        <end position="45"/>
    </location>
</feature>